<gene>
    <name evidence="1" type="ORF">JQS73_02630</name>
</gene>
<evidence type="ECO:0000313" key="1">
    <source>
        <dbReference type="EMBL" id="QRI54036.1"/>
    </source>
</evidence>
<evidence type="ECO:0000313" key="2">
    <source>
        <dbReference type="Proteomes" id="UP000663464"/>
    </source>
</evidence>
<reference evidence="1 2" key="1">
    <citation type="journal article" date="2014" name="J. Infect. Dis.">
        <title>Molecular characterization of a novel botulinum neurotoxin type H gene.</title>
        <authorList>
            <person name="Dover N."/>
            <person name="Barash J.R."/>
            <person name="Hill K.K."/>
            <person name="Xie G."/>
            <person name="Arnon S.S."/>
        </authorList>
    </citation>
    <scope>NUCLEOTIDE SEQUENCE [LARGE SCALE GENOMIC DNA]</scope>
    <source>
        <strain evidence="1 2">IBCA10-7060</strain>
    </source>
</reference>
<sequence>MKQAITGYITALINVYVGNEYPQHSLLHFNNNKFIKDLNDLLDYVTDLKEEEEEENKSNKVLNTFYEIVMENKNLNKTVKDLEESCQYMWDIEKNQLEKMELLKAENEDLKARLKKGGN</sequence>
<protein>
    <submittedName>
        <fullName evidence="1">Uncharacterized protein</fullName>
    </submittedName>
</protein>
<proteinExistence type="predicted"/>
<dbReference type="RefSeq" id="WP_047403263.1">
    <property type="nucleotide sequence ID" value="NZ_CP069280.1"/>
</dbReference>
<dbReference type="AlphaFoldDB" id="A0ABD7CM76"/>
<accession>A0ABD7CM76</accession>
<name>A0ABD7CM76_CLOBO</name>
<dbReference type="EMBL" id="CP069280">
    <property type="protein sequence ID" value="QRI54036.1"/>
    <property type="molecule type" value="Genomic_DNA"/>
</dbReference>
<organism evidence="1 2">
    <name type="scientific">Clostridium botulinum</name>
    <dbReference type="NCBI Taxonomy" id="1491"/>
    <lineage>
        <taxon>Bacteria</taxon>
        <taxon>Bacillati</taxon>
        <taxon>Bacillota</taxon>
        <taxon>Clostridia</taxon>
        <taxon>Eubacteriales</taxon>
        <taxon>Clostridiaceae</taxon>
        <taxon>Clostridium</taxon>
    </lineage>
</organism>
<dbReference type="Proteomes" id="UP000663464">
    <property type="component" value="Chromosome"/>
</dbReference>